<proteinExistence type="predicted"/>
<accession>A0A645GII7</accession>
<protein>
    <submittedName>
        <fullName evidence="1">Uncharacterized protein</fullName>
    </submittedName>
</protein>
<dbReference type="AlphaFoldDB" id="A0A645GII7"/>
<comment type="caution">
    <text evidence="1">The sequence shown here is derived from an EMBL/GenBank/DDBJ whole genome shotgun (WGS) entry which is preliminary data.</text>
</comment>
<name>A0A645GII7_9ZZZZ</name>
<sequence length="195" mass="20768">MLGHFQRQRTGKANHAVFGGTVGRYVDVADQTGGAGDIDDPPPARGLHRRQYGAGTVEGAGQIDRQHLVPQFDRGLACRRTLGGSGVVDQDRNRPAYLGRRIQRLGNPVVVGNVGHHMPVTAAGQLRAGRLQGSLTPADQGQCRAQACQLECNRLADTAARTGHHRMAATERQAGFCLGIQGQTHHAPDLLSSCS</sequence>
<organism evidence="1">
    <name type="scientific">bioreactor metagenome</name>
    <dbReference type="NCBI Taxonomy" id="1076179"/>
    <lineage>
        <taxon>unclassified sequences</taxon>
        <taxon>metagenomes</taxon>
        <taxon>ecological metagenomes</taxon>
    </lineage>
</organism>
<dbReference type="EMBL" id="VSSQ01076066">
    <property type="protein sequence ID" value="MPN26515.1"/>
    <property type="molecule type" value="Genomic_DNA"/>
</dbReference>
<gene>
    <name evidence="1" type="ORF">SDC9_173940</name>
</gene>
<reference evidence="1" key="1">
    <citation type="submission" date="2019-08" db="EMBL/GenBank/DDBJ databases">
        <authorList>
            <person name="Kucharzyk K."/>
            <person name="Murdoch R.W."/>
            <person name="Higgins S."/>
            <person name="Loffler F."/>
        </authorList>
    </citation>
    <scope>NUCLEOTIDE SEQUENCE</scope>
</reference>
<evidence type="ECO:0000313" key="1">
    <source>
        <dbReference type="EMBL" id="MPN26515.1"/>
    </source>
</evidence>